<dbReference type="InterPro" id="IPR036249">
    <property type="entry name" value="Thioredoxin-like_sf"/>
</dbReference>
<protein>
    <submittedName>
        <fullName evidence="3">Selenoprotein domain-containing protein</fullName>
    </submittedName>
</protein>
<dbReference type="EMBL" id="DS995705">
    <property type="protein sequence ID" value="EEQ33189.1"/>
    <property type="molecule type" value="Genomic_DNA"/>
</dbReference>
<feature type="region of interest" description="Disordered" evidence="2">
    <location>
        <begin position="142"/>
        <end position="180"/>
    </location>
</feature>
<gene>
    <name evidence="3" type="ORF">MCYG_06008</name>
</gene>
<dbReference type="RefSeq" id="XP_002846139.1">
    <property type="nucleotide sequence ID" value="XM_002846093.1"/>
</dbReference>
<dbReference type="NCBIfam" id="TIGR02174">
    <property type="entry name" value="CXXU_selWTH"/>
    <property type="match status" value="1"/>
</dbReference>
<sequence>MSEQEPPAPAQGQEQTITPLQTLEDPLISESSATAPVNLPRITITFCTQCKWMLRAAYFAQELLSTFSTALGEVALVPATGGVFTITMQYASNVNFTTHTSTLWDRKVNGGFPEAKQLKALVRDIIDPSRDLGHIDRALAKGRVVDGEDGQEQVQGQGQDRGQDQDQADSGESGACEDCK</sequence>
<dbReference type="OrthoDB" id="60822at2759"/>
<dbReference type="Pfam" id="PF10262">
    <property type="entry name" value="Rdx"/>
    <property type="match status" value="1"/>
</dbReference>
<evidence type="ECO:0000256" key="1">
    <source>
        <dbReference type="ARBA" id="ARBA00023284"/>
    </source>
</evidence>
<dbReference type="Proteomes" id="UP000002035">
    <property type="component" value="Unassembled WGS sequence"/>
</dbReference>
<evidence type="ECO:0000256" key="2">
    <source>
        <dbReference type="SAM" id="MobiDB-lite"/>
    </source>
</evidence>
<organism evidence="3 4">
    <name type="scientific">Arthroderma otae (strain ATCC MYA-4605 / CBS 113480)</name>
    <name type="common">Microsporum canis</name>
    <dbReference type="NCBI Taxonomy" id="554155"/>
    <lineage>
        <taxon>Eukaryota</taxon>
        <taxon>Fungi</taxon>
        <taxon>Dikarya</taxon>
        <taxon>Ascomycota</taxon>
        <taxon>Pezizomycotina</taxon>
        <taxon>Eurotiomycetes</taxon>
        <taxon>Eurotiomycetidae</taxon>
        <taxon>Onygenales</taxon>
        <taxon>Arthrodermataceae</taxon>
        <taxon>Microsporum</taxon>
    </lineage>
</organism>
<dbReference type="eggNOG" id="ENOG502S6UH">
    <property type="taxonomic scope" value="Eukaryota"/>
</dbReference>
<name>C5FTI6_ARTOC</name>
<keyword evidence="4" id="KW-1185">Reference proteome</keyword>
<dbReference type="SUPFAM" id="SSF52833">
    <property type="entry name" value="Thioredoxin-like"/>
    <property type="match status" value="1"/>
</dbReference>
<reference evidence="4" key="1">
    <citation type="journal article" date="2012" name="MBio">
        <title>Comparative genome analysis of Trichophyton rubrum and related dermatophytes reveals candidate genes involved in infection.</title>
        <authorList>
            <person name="Martinez D.A."/>
            <person name="Oliver B.G."/>
            <person name="Graeser Y."/>
            <person name="Goldberg J.M."/>
            <person name="Li W."/>
            <person name="Martinez-Rossi N.M."/>
            <person name="Monod M."/>
            <person name="Shelest E."/>
            <person name="Barton R.C."/>
            <person name="Birch E."/>
            <person name="Brakhage A.A."/>
            <person name="Chen Z."/>
            <person name="Gurr S.J."/>
            <person name="Heiman D."/>
            <person name="Heitman J."/>
            <person name="Kosti I."/>
            <person name="Rossi A."/>
            <person name="Saif S."/>
            <person name="Samalova M."/>
            <person name="Saunders C.W."/>
            <person name="Shea T."/>
            <person name="Summerbell R.C."/>
            <person name="Xu J."/>
            <person name="Young S."/>
            <person name="Zeng Q."/>
            <person name="Birren B.W."/>
            <person name="Cuomo C.A."/>
            <person name="White T.C."/>
        </authorList>
    </citation>
    <scope>NUCLEOTIDE SEQUENCE [LARGE SCALE GENOMIC DNA]</scope>
    <source>
        <strain evidence="4">ATCC MYA-4605 / CBS 113480</strain>
    </source>
</reference>
<dbReference type="Gene3D" id="3.40.30.10">
    <property type="entry name" value="Glutaredoxin"/>
    <property type="match status" value="1"/>
</dbReference>
<dbReference type="AlphaFoldDB" id="C5FTI6"/>
<dbReference type="InterPro" id="IPR011893">
    <property type="entry name" value="Selenoprotein_Rdx-typ"/>
</dbReference>
<evidence type="ECO:0000313" key="4">
    <source>
        <dbReference type="Proteomes" id="UP000002035"/>
    </source>
</evidence>
<accession>C5FTI6</accession>
<dbReference type="HOGENOM" id="CLU_068510_1_2_1"/>
<dbReference type="GeneID" id="9224829"/>
<dbReference type="OMA" id="RITITFC"/>
<evidence type="ECO:0000313" key="3">
    <source>
        <dbReference type="EMBL" id="EEQ33189.1"/>
    </source>
</evidence>
<dbReference type="PANTHER" id="PTHR36417:SF2">
    <property type="entry name" value="SELENOPROTEIN DOMAIN PROTEIN (AFU_ORTHOLOGUE AFUA_1G05220)"/>
    <property type="match status" value="1"/>
</dbReference>
<dbReference type="PANTHER" id="PTHR36417">
    <property type="entry name" value="SELENOPROTEIN DOMAIN PROTEIN (AFU_ORTHOLOGUE AFUA_1G05220)"/>
    <property type="match status" value="1"/>
</dbReference>
<proteinExistence type="predicted"/>
<dbReference type="VEuPathDB" id="FungiDB:MCYG_06008"/>
<keyword evidence="1" id="KW-0676">Redox-active center</keyword>